<dbReference type="InterPro" id="IPR002523">
    <property type="entry name" value="MgTranspt_CorA/ZnTranspt_ZntB"/>
</dbReference>
<dbReference type="InterPro" id="IPR045863">
    <property type="entry name" value="CorA_TM1_TM2"/>
</dbReference>
<evidence type="ECO:0000256" key="6">
    <source>
        <dbReference type="ARBA" id="ARBA00022989"/>
    </source>
</evidence>
<dbReference type="InterPro" id="IPR004488">
    <property type="entry name" value="Mg/Co-transport_prot_CorA"/>
</dbReference>
<keyword evidence="6 8" id="KW-1133">Transmembrane helix</keyword>
<dbReference type="PANTHER" id="PTHR46494:SF1">
    <property type="entry name" value="CORA FAMILY METAL ION TRANSPORTER (EUROFUNG)"/>
    <property type="match status" value="1"/>
</dbReference>
<evidence type="ECO:0000313" key="9">
    <source>
        <dbReference type="EMBL" id="MBP1965222.1"/>
    </source>
</evidence>
<comment type="function">
    <text evidence="8">Mediates influx of magnesium ions.</text>
</comment>
<evidence type="ECO:0000256" key="2">
    <source>
        <dbReference type="ARBA" id="ARBA00009765"/>
    </source>
</evidence>
<organism evidence="9 10">
    <name type="scientific">Paenibacillus aceris</name>
    <dbReference type="NCBI Taxonomy" id="869555"/>
    <lineage>
        <taxon>Bacteria</taxon>
        <taxon>Bacillati</taxon>
        <taxon>Bacillota</taxon>
        <taxon>Bacilli</taxon>
        <taxon>Bacillales</taxon>
        <taxon>Paenibacillaceae</taxon>
        <taxon>Paenibacillus</taxon>
    </lineage>
</organism>
<name>A0ABS4I2W2_9BACL</name>
<sequence>MSSMLIYESTHATVHEEEVRVPDSNEVVWVRLENPSPDEVKHVLGDVFKCHPLLIEDAVKLNQRPKLDTYKEHIFLTFFAVSEQLEPQEIAIVIGSNFVITVYTNKLPFIDQLYLSCQEVPERISHPGAILHAILDRCVDDYSVIVEHLDDRLDRMEQAVYHNPAIRIAQDIFQLKRMMHQLRRVIVDERITLTAIAHHSFPYTRDEDDVYFLDIMDHITRVVDSLDIFRESLTGLLELQMSMKSDRMNEIMKTLTIFSTIFLPLTFIVGLYGMNFKNIPELRWDYGYLYVWILMIGIGGLMWYFFKRKHWF</sequence>
<dbReference type="SUPFAM" id="SSF143865">
    <property type="entry name" value="CorA soluble domain-like"/>
    <property type="match status" value="1"/>
</dbReference>
<comment type="caution">
    <text evidence="9">The sequence shown here is derived from an EMBL/GenBank/DDBJ whole genome shotgun (WGS) entry which is preliminary data.</text>
</comment>
<dbReference type="SUPFAM" id="SSF144083">
    <property type="entry name" value="Magnesium transport protein CorA, transmembrane region"/>
    <property type="match status" value="1"/>
</dbReference>
<dbReference type="Gene3D" id="3.30.460.20">
    <property type="entry name" value="CorA soluble domain-like"/>
    <property type="match status" value="1"/>
</dbReference>
<dbReference type="Gene3D" id="1.20.58.340">
    <property type="entry name" value="Magnesium transport protein CorA, transmembrane region"/>
    <property type="match status" value="2"/>
</dbReference>
<dbReference type="PANTHER" id="PTHR46494">
    <property type="entry name" value="CORA FAMILY METAL ION TRANSPORTER (EUROFUNG)"/>
    <property type="match status" value="1"/>
</dbReference>
<evidence type="ECO:0000313" key="10">
    <source>
        <dbReference type="Proteomes" id="UP001519344"/>
    </source>
</evidence>
<evidence type="ECO:0000256" key="4">
    <source>
        <dbReference type="ARBA" id="ARBA00022475"/>
    </source>
</evidence>
<comment type="subcellular location">
    <subcellularLocation>
        <location evidence="1">Cell membrane</location>
        <topology evidence="1">Multi-pass membrane protein</topology>
    </subcellularLocation>
    <subcellularLocation>
        <location evidence="8">Membrane</location>
        <topology evidence="8">Multi-pass membrane protein</topology>
    </subcellularLocation>
</comment>
<proteinExistence type="inferred from homology"/>
<dbReference type="CDD" id="cd12822">
    <property type="entry name" value="TmCorA-like"/>
    <property type="match status" value="1"/>
</dbReference>
<evidence type="ECO:0000256" key="3">
    <source>
        <dbReference type="ARBA" id="ARBA00022448"/>
    </source>
</evidence>
<gene>
    <name evidence="8" type="primary">corA</name>
    <name evidence="9" type="ORF">J2Z65_004455</name>
</gene>
<evidence type="ECO:0000256" key="8">
    <source>
        <dbReference type="RuleBase" id="RU362010"/>
    </source>
</evidence>
<keyword evidence="3 8" id="KW-0813">Transport</keyword>
<feature type="transmembrane region" description="Helical" evidence="8">
    <location>
        <begin position="251"/>
        <end position="274"/>
    </location>
</feature>
<dbReference type="Pfam" id="PF01544">
    <property type="entry name" value="CorA"/>
    <property type="match status" value="1"/>
</dbReference>
<dbReference type="EMBL" id="JAGGKV010000012">
    <property type="protein sequence ID" value="MBP1965222.1"/>
    <property type="molecule type" value="Genomic_DNA"/>
</dbReference>
<reference evidence="9 10" key="1">
    <citation type="submission" date="2021-03" db="EMBL/GenBank/DDBJ databases">
        <title>Genomic Encyclopedia of Type Strains, Phase IV (KMG-IV): sequencing the most valuable type-strain genomes for metagenomic binning, comparative biology and taxonomic classification.</title>
        <authorList>
            <person name="Goeker M."/>
        </authorList>
    </citation>
    <scope>NUCLEOTIDE SEQUENCE [LARGE SCALE GENOMIC DNA]</scope>
    <source>
        <strain evidence="9 10">DSM 24950</strain>
    </source>
</reference>
<keyword evidence="4 8" id="KW-1003">Cell membrane</keyword>
<dbReference type="NCBIfam" id="TIGR00383">
    <property type="entry name" value="corA"/>
    <property type="match status" value="1"/>
</dbReference>
<protein>
    <recommendedName>
        <fullName evidence="8">Magnesium transport protein CorA</fullName>
    </recommendedName>
</protein>
<keyword evidence="8" id="KW-0460">Magnesium</keyword>
<feature type="transmembrane region" description="Helical" evidence="8">
    <location>
        <begin position="286"/>
        <end position="306"/>
    </location>
</feature>
<keyword evidence="7 8" id="KW-0472">Membrane</keyword>
<keyword evidence="5 8" id="KW-0812">Transmembrane</keyword>
<keyword evidence="8" id="KW-0406">Ion transport</keyword>
<evidence type="ECO:0000256" key="1">
    <source>
        <dbReference type="ARBA" id="ARBA00004651"/>
    </source>
</evidence>
<comment type="similarity">
    <text evidence="2 8">Belongs to the CorA metal ion transporter (MIT) (TC 1.A.35) family.</text>
</comment>
<dbReference type="Proteomes" id="UP001519344">
    <property type="component" value="Unassembled WGS sequence"/>
</dbReference>
<dbReference type="InterPro" id="IPR045861">
    <property type="entry name" value="CorA_cytoplasmic_dom"/>
</dbReference>
<keyword evidence="10" id="KW-1185">Reference proteome</keyword>
<evidence type="ECO:0000256" key="5">
    <source>
        <dbReference type="ARBA" id="ARBA00022692"/>
    </source>
</evidence>
<evidence type="ECO:0000256" key="7">
    <source>
        <dbReference type="ARBA" id="ARBA00023136"/>
    </source>
</evidence>
<accession>A0ABS4I2W2</accession>